<dbReference type="InterPro" id="IPR029062">
    <property type="entry name" value="Class_I_gatase-like"/>
</dbReference>
<gene>
    <name evidence="3" type="ORF">DHW61_09020</name>
</gene>
<evidence type="ECO:0000313" key="4">
    <source>
        <dbReference type="Proteomes" id="UP000262969"/>
    </source>
</evidence>
<dbReference type="AlphaFoldDB" id="A0A3D2X5X1"/>
<dbReference type="EMBL" id="DPVV01000295">
    <property type="protein sequence ID" value="HCL02541.1"/>
    <property type="molecule type" value="Genomic_DNA"/>
</dbReference>
<evidence type="ECO:0000259" key="1">
    <source>
        <dbReference type="Pfam" id="PF17385"/>
    </source>
</evidence>
<dbReference type="Pfam" id="PF17386">
    <property type="entry name" value="LBP_C"/>
    <property type="match status" value="1"/>
</dbReference>
<dbReference type="InterPro" id="IPR035363">
    <property type="entry name" value="LBP_M"/>
</dbReference>
<comment type="caution">
    <text evidence="3">The sequence shown here is derived from an EMBL/GenBank/DDBJ whole genome shotgun (WGS) entry which is preliminary data.</text>
</comment>
<proteinExistence type="predicted"/>
<feature type="non-terminal residue" evidence="3">
    <location>
        <position position="1"/>
    </location>
</feature>
<feature type="domain" description="Lacto-N-biose phosphorylase central" evidence="1">
    <location>
        <begin position="1"/>
        <end position="139"/>
    </location>
</feature>
<dbReference type="Pfam" id="PF17385">
    <property type="entry name" value="LBP_M"/>
    <property type="match status" value="1"/>
</dbReference>
<sequence>GGNAWEDQEIIERLTRFVYEGKAFIGVNEPSAITGYDTLFRMAHILGVDMDLGDRVSHGRYSFMTEPVEELEFTECGPKAKRNIYLTDGLAKVLKEENGIPVITSYEFGKGRGIYLSSYEHSIKNARTLLHILLYAAGESFCQEGITDNLYTECAYYEKDKILVMINNSDTLQKSSVTIKGRTYTKDIPAFDTIILPLE</sequence>
<evidence type="ECO:0000313" key="3">
    <source>
        <dbReference type="EMBL" id="HCL02541.1"/>
    </source>
</evidence>
<evidence type="ECO:0000259" key="2">
    <source>
        <dbReference type="Pfam" id="PF17386"/>
    </source>
</evidence>
<dbReference type="SUPFAM" id="SSF52317">
    <property type="entry name" value="Class I glutamine amidotransferase-like"/>
    <property type="match status" value="1"/>
</dbReference>
<dbReference type="Proteomes" id="UP000262969">
    <property type="component" value="Unassembled WGS sequence"/>
</dbReference>
<dbReference type="Gene3D" id="3.40.50.880">
    <property type="match status" value="1"/>
</dbReference>
<name>A0A3D2X5X1_9FIRM</name>
<reference evidence="3 4" key="1">
    <citation type="journal article" date="2018" name="Nat. Biotechnol.">
        <title>A standardized bacterial taxonomy based on genome phylogeny substantially revises the tree of life.</title>
        <authorList>
            <person name="Parks D.H."/>
            <person name="Chuvochina M."/>
            <person name="Waite D.W."/>
            <person name="Rinke C."/>
            <person name="Skarshewski A."/>
            <person name="Chaumeil P.A."/>
            <person name="Hugenholtz P."/>
        </authorList>
    </citation>
    <scope>NUCLEOTIDE SEQUENCE [LARGE SCALE GENOMIC DNA]</scope>
    <source>
        <strain evidence="3">UBA11728</strain>
    </source>
</reference>
<dbReference type="InterPro" id="IPR035356">
    <property type="entry name" value="LBP_C"/>
</dbReference>
<protein>
    <submittedName>
        <fullName evidence="3">D-galactosyl-beta-1-4-L-rhamnose phosphorylase</fullName>
    </submittedName>
</protein>
<feature type="domain" description="Lacto-N-biose phosphorylase C-terminal" evidence="2">
    <location>
        <begin position="146"/>
        <end position="196"/>
    </location>
</feature>
<accession>A0A3D2X5X1</accession>
<organism evidence="3 4">
    <name type="scientific">Lachnoclostridium phytofermentans</name>
    <dbReference type="NCBI Taxonomy" id="66219"/>
    <lineage>
        <taxon>Bacteria</taxon>
        <taxon>Bacillati</taxon>
        <taxon>Bacillota</taxon>
        <taxon>Clostridia</taxon>
        <taxon>Lachnospirales</taxon>
        <taxon>Lachnospiraceae</taxon>
    </lineage>
</organism>